<feature type="transmembrane region" description="Helical" evidence="5">
    <location>
        <begin position="78"/>
        <end position="103"/>
    </location>
</feature>
<evidence type="ECO:0000256" key="1">
    <source>
        <dbReference type="ARBA" id="ARBA00004141"/>
    </source>
</evidence>
<comment type="subcellular location">
    <subcellularLocation>
        <location evidence="1">Membrane</location>
        <topology evidence="1">Multi-pass membrane protein</topology>
    </subcellularLocation>
</comment>
<name>X0U4Z2_9ZZZZ</name>
<evidence type="ECO:0000313" key="6">
    <source>
        <dbReference type="EMBL" id="GAF83540.1"/>
    </source>
</evidence>
<dbReference type="GO" id="GO:0016020">
    <property type="term" value="C:membrane"/>
    <property type="evidence" value="ECO:0007669"/>
    <property type="project" value="UniProtKB-SubCell"/>
</dbReference>
<sequence length="170" mass="18983">MIARKSALIIFIQILNGILGYVGLKFIALYMEPWEYGVIGFAFGFVALFSIFGKLGFDQAHIKRISEGKKFGTCVGTFVITKTFLAGLLATFTILSLIVWKYVLNRSFETSLHEQAVYIMLAYFVLLTLTQSMISTFNAKKEMAKAQLPIFSYSLVRVAATIFIAYNGLG</sequence>
<protein>
    <recommendedName>
        <fullName evidence="7">Polysaccharide biosynthesis protein C-terminal domain-containing protein</fullName>
    </recommendedName>
</protein>
<evidence type="ECO:0000256" key="4">
    <source>
        <dbReference type="ARBA" id="ARBA00023136"/>
    </source>
</evidence>
<proteinExistence type="predicted"/>
<accession>X0U4Z2</accession>
<feature type="non-terminal residue" evidence="6">
    <location>
        <position position="170"/>
    </location>
</feature>
<evidence type="ECO:0000256" key="3">
    <source>
        <dbReference type="ARBA" id="ARBA00022989"/>
    </source>
</evidence>
<dbReference type="Pfam" id="PF01943">
    <property type="entry name" value="Polysacc_synt"/>
    <property type="match status" value="1"/>
</dbReference>
<feature type="transmembrane region" description="Helical" evidence="5">
    <location>
        <begin position="115"/>
        <end position="138"/>
    </location>
</feature>
<reference evidence="6" key="1">
    <citation type="journal article" date="2014" name="Front. Microbiol.">
        <title>High frequency of phylogenetically diverse reductive dehalogenase-homologous genes in deep subseafloor sedimentary metagenomes.</title>
        <authorList>
            <person name="Kawai M."/>
            <person name="Futagami T."/>
            <person name="Toyoda A."/>
            <person name="Takaki Y."/>
            <person name="Nishi S."/>
            <person name="Hori S."/>
            <person name="Arai W."/>
            <person name="Tsubouchi T."/>
            <person name="Morono Y."/>
            <person name="Uchiyama I."/>
            <person name="Ito T."/>
            <person name="Fujiyama A."/>
            <person name="Inagaki F."/>
            <person name="Takami H."/>
        </authorList>
    </citation>
    <scope>NUCLEOTIDE SEQUENCE</scope>
    <source>
        <strain evidence="6">Expedition CK06-06</strain>
    </source>
</reference>
<evidence type="ECO:0008006" key="7">
    <source>
        <dbReference type="Google" id="ProtNLM"/>
    </source>
</evidence>
<keyword evidence="3 5" id="KW-1133">Transmembrane helix</keyword>
<feature type="transmembrane region" description="Helical" evidence="5">
    <location>
        <begin position="150"/>
        <end position="169"/>
    </location>
</feature>
<keyword evidence="4 5" id="KW-0472">Membrane</keyword>
<evidence type="ECO:0000256" key="2">
    <source>
        <dbReference type="ARBA" id="ARBA00022692"/>
    </source>
</evidence>
<comment type="caution">
    <text evidence="6">The sequence shown here is derived from an EMBL/GenBank/DDBJ whole genome shotgun (WGS) entry which is preliminary data.</text>
</comment>
<dbReference type="InterPro" id="IPR002797">
    <property type="entry name" value="Polysacc_synth"/>
</dbReference>
<organism evidence="6">
    <name type="scientific">marine sediment metagenome</name>
    <dbReference type="NCBI Taxonomy" id="412755"/>
    <lineage>
        <taxon>unclassified sequences</taxon>
        <taxon>metagenomes</taxon>
        <taxon>ecological metagenomes</taxon>
    </lineage>
</organism>
<dbReference type="EMBL" id="BARS01003495">
    <property type="protein sequence ID" value="GAF83540.1"/>
    <property type="molecule type" value="Genomic_DNA"/>
</dbReference>
<feature type="transmembrane region" description="Helical" evidence="5">
    <location>
        <begin position="36"/>
        <end position="57"/>
    </location>
</feature>
<gene>
    <name evidence="6" type="ORF">S01H1_06780</name>
</gene>
<dbReference type="AlphaFoldDB" id="X0U4Z2"/>
<keyword evidence="2 5" id="KW-0812">Transmembrane</keyword>
<evidence type="ECO:0000256" key="5">
    <source>
        <dbReference type="SAM" id="Phobius"/>
    </source>
</evidence>
<feature type="transmembrane region" description="Helical" evidence="5">
    <location>
        <begin position="7"/>
        <end position="30"/>
    </location>
</feature>